<proteinExistence type="predicted"/>
<dbReference type="Proteomes" id="UP000265520">
    <property type="component" value="Unassembled WGS sequence"/>
</dbReference>
<keyword evidence="2" id="KW-1185">Reference proteome</keyword>
<dbReference type="AlphaFoldDB" id="A0A392TGY2"/>
<comment type="caution">
    <text evidence="1">The sequence shown here is derived from an EMBL/GenBank/DDBJ whole genome shotgun (WGS) entry which is preliminary data.</text>
</comment>
<sequence length="23" mass="2790">MEWRDVRLNQETPRWVSGSCALR</sequence>
<reference evidence="1 2" key="1">
    <citation type="journal article" date="2018" name="Front. Plant Sci.">
        <title>Red Clover (Trifolium pratense) and Zigzag Clover (T. medium) - A Picture of Genomic Similarities and Differences.</title>
        <authorList>
            <person name="Dluhosova J."/>
            <person name="Istvanek J."/>
            <person name="Nedelnik J."/>
            <person name="Repkova J."/>
        </authorList>
    </citation>
    <scope>NUCLEOTIDE SEQUENCE [LARGE SCALE GENOMIC DNA]</scope>
    <source>
        <strain evidence="2">cv. 10/8</strain>
        <tissue evidence="1">Leaf</tissue>
    </source>
</reference>
<evidence type="ECO:0000313" key="1">
    <source>
        <dbReference type="EMBL" id="MCI59440.1"/>
    </source>
</evidence>
<evidence type="ECO:0000313" key="2">
    <source>
        <dbReference type="Proteomes" id="UP000265520"/>
    </source>
</evidence>
<organism evidence="1 2">
    <name type="scientific">Trifolium medium</name>
    <dbReference type="NCBI Taxonomy" id="97028"/>
    <lineage>
        <taxon>Eukaryota</taxon>
        <taxon>Viridiplantae</taxon>
        <taxon>Streptophyta</taxon>
        <taxon>Embryophyta</taxon>
        <taxon>Tracheophyta</taxon>
        <taxon>Spermatophyta</taxon>
        <taxon>Magnoliopsida</taxon>
        <taxon>eudicotyledons</taxon>
        <taxon>Gunneridae</taxon>
        <taxon>Pentapetalae</taxon>
        <taxon>rosids</taxon>
        <taxon>fabids</taxon>
        <taxon>Fabales</taxon>
        <taxon>Fabaceae</taxon>
        <taxon>Papilionoideae</taxon>
        <taxon>50 kb inversion clade</taxon>
        <taxon>NPAAA clade</taxon>
        <taxon>Hologalegina</taxon>
        <taxon>IRL clade</taxon>
        <taxon>Trifolieae</taxon>
        <taxon>Trifolium</taxon>
    </lineage>
</organism>
<name>A0A392TGY2_9FABA</name>
<accession>A0A392TGY2</accession>
<dbReference type="EMBL" id="LXQA010563674">
    <property type="protein sequence ID" value="MCI59440.1"/>
    <property type="molecule type" value="Genomic_DNA"/>
</dbReference>
<feature type="non-terminal residue" evidence="1">
    <location>
        <position position="23"/>
    </location>
</feature>
<protein>
    <submittedName>
        <fullName evidence="1">Uncharacterized protein</fullName>
    </submittedName>
</protein>